<evidence type="ECO:0000313" key="3">
    <source>
        <dbReference type="Proteomes" id="UP001586593"/>
    </source>
</evidence>
<name>A0ABR3VTT9_9PEZI</name>
<keyword evidence="1" id="KW-0812">Transmembrane</keyword>
<reference evidence="2 3" key="1">
    <citation type="journal article" date="2024" name="Commun. Biol.">
        <title>Comparative genomic analysis of thermophilic fungi reveals convergent evolutionary adaptations and gene losses.</title>
        <authorList>
            <person name="Steindorff A.S."/>
            <person name="Aguilar-Pontes M.V."/>
            <person name="Robinson A.J."/>
            <person name="Andreopoulos B."/>
            <person name="LaButti K."/>
            <person name="Kuo A."/>
            <person name="Mondo S."/>
            <person name="Riley R."/>
            <person name="Otillar R."/>
            <person name="Haridas S."/>
            <person name="Lipzen A."/>
            <person name="Grimwood J."/>
            <person name="Schmutz J."/>
            <person name="Clum A."/>
            <person name="Reid I.D."/>
            <person name="Moisan M.C."/>
            <person name="Butler G."/>
            <person name="Nguyen T.T.M."/>
            <person name="Dewar K."/>
            <person name="Conant G."/>
            <person name="Drula E."/>
            <person name="Henrissat B."/>
            <person name="Hansel C."/>
            <person name="Singer S."/>
            <person name="Hutchinson M.I."/>
            <person name="de Vries R.P."/>
            <person name="Natvig D.O."/>
            <person name="Powell A.J."/>
            <person name="Tsang A."/>
            <person name="Grigoriev I.V."/>
        </authorList>
    </citation>
    <scope>NUCLEOTIDE SEQUENCE [LARGE SCALE GENOMIC DNA]</scope>
    <source>
        <strain evidence="2 3">ATCC 24622</strain>
    </source>
</reference>
<dbReference type="Proteomes" id="UP001586593">
    <property type="component" value="Unassembled WGS sequence"/>
</dbReference>
<keyword evidence="1" id="KW-1133">Transmembrane helix</keyword>
<evidence type="ECO:0000256" key="1">
    <source>
        <dbReference type="SAM" id="Phobius"/>
    </source>
</evidence>
<evidence type="ECO:0000313" key="2">
    <source>
        <dbReference type="EMBL" id="KAL1845083.1"/>
    </source>
</evidence>
<keyword evidence="1" id="KW-0472">Membrane</keyword>
<sequence>MNRALGLWTTRYEHTYNSRVKTVRHAHLMTSQPCGSSALRWVHLLSKYKHRRAGESPCLLDHRRGRSQLHWTRLQVPGDRAAHCFKPAGFTPVPTRQLHVPFVMCCILSGVHIFLLTPALYVLGSLWRWVRVDDCGKSRHAFRRLSTVLIQPQHSTQQDHEQGRPSIET</sequence>
<feature type="transmembrane region" description="Helical" evidence="1">
    <location>
        <begin position="100"/>
        <end position="123"/>
    </location>
</feature>
<dbReference type="EMBL" id="JAZHXJ010001278">
    <property type="protein sequence ID" value="KAL1845083.1"/>
    <property type="molecule type" value="Genomic_DNA"/>
</dbReference>
<accession>A0ABR3VTT9</accession>
<organism evidence="2 3">
    <name type="scientific">Phialemonium thermophilum</name>
    <dbReference type="NCBI Taxonomy" id="223376"/>
    <lineage>
        <taxon>Eukaryota</taxon>
        <taxon>Fungi</taxon>
        <taxon>Dikarya</taxon>
        <taxon>Ascomycota</taxon>
        <taxon>Pezizomycotina</taxon>
        <taxon>Sordariomycetes</taxon>
        <taxon>Sordariomycetidae</taxon>
        <taxon>Cephalothecales</taxon>
        <taxon>Cephalothecaceae</taxon>
        <taxon>Phialemonium</taxon>
    </lineage>
</organism>
<gene>
    <name evidence="2" type="ORF">VTK73DRAFT_1161</name>
</gene>
<protein>
    <submittedName>
        <fullName evidence="2">Uncharacterized protein</fullName>
    </submittedName>
</protein>
<comment type="caution">
    <text evidence="2">The sequence shown here is derived from an EMBL/GenBank/DDBJ whole genome shotgun (WGS) entry which is preliminary data.</text>
</comment>
<proteinExistence type="predicted"/>
<keyword evidence="3" id="KW-1185">Reference proteome</keyword>